<keyword evidence="1" id="KW-0472">Membrane</keyword>
<evidence type="ECO:0000256" key="1">
    <source>
        <dbReference type="SAM" id="Phobius"/>
    </source>
</evidence>
<name>A0A7X2NJ39_9CLOT</name>
<feature type="transmembrane region" description="Helical" evidence="1">
    <location>
        <begin position="39"/>
        <end position="56"/>
    </location>
</feature>
<evidence type="ECO:0000313" key="3">
    <source>
        <dbReference type="EMBL" id="MSS35869.1"/>
    </source>
</evidence>
<reference evidence="3 4" key="1">
    <citation type="submission" date="2019-08" db="EMBL/GenBank/DDBJ databases">
        <title>In-depth cultivation of the pig gut microbiome towards novel bacterial diversity and tailored functional studies.</title>
        <authorList>
            <person name="Wylensek D."/>
            <person name="Hitch T.C.A."/>
            <person name="Clavel T."/>
        </authorList>
    </citation>
    <scope>NUCLEOTIDE SEQUENCE [LARGE SCALE GENOMIC DNA]</scope>
    <source>
        <strain evidence="3 4">WCA-389-WT-23D1</strain>
    </source>
</reference>
<dbReference type="InterPro" id="IPR002656">
    <property type="entry name" value="Acyl_transf_3_dom"/>
</dbReference>
<dbReference type="RefSeq" id="WP_154471266.1">
    <property type="nucleotide sequence ID" value="NZ_DBEWUL010000053.1"/>
</dbReference>
<feature type="transmembrane region" description="Helical" evidence="1">
    <location>
        <begin position="113"/>
        <end position="138"/>
    </location>
</feature>
<feature type="transmembrane region" description="Helical" evidence="1">
    <location>
        <begin position="249"/>
        <end position="267"/>
    </location>
</feature>
<keyword evidence="1" id="KW-1133">Transmembrane helix</keyword>
<feature type="transmembrane region" description="Helical" evidence="1">
    <location>
        <begin position="147"/>
        <end position="166"/>
    </location>
</feature>
<feature type="domain" description="Acyltransferase 3" evidence="2">
    <location>
        <begin position="9"/>
        <end position="341"/>
    </location>
</feature>
<dbReference type="AlphaFoldDB" id="A0A7X2NJ39"/>
<proteinExistence type="predicted"/>
<keyword evidence="3" id="KW-0012">Acyltransferase</keyword>
<dbReference type="Pfam" id="PF01757">
    <property type="entry name" value="Acyl_transf_3"/>
    <property type="match status" value="1"/>
</dbReference>
<feature type="transmembrane region" description="Helical" evidence="1">
    <location>
        <begin position="217"/>
        <end position="237"/>
    </location>
</feature>
<accession>A0A7X2NJ39</accession>
<feature type="transmembrane region" description="Helical" evidence="1">
    <location>
        <begin position="186"/>
        <end position="205"/>
    </location>
</feature>
<dbReference type="GO" id="GO:0016747">
    <property type="term" value="F:acyltransferase activity, transferring groups other than amino-acyl groups"/>
    <property type="evidence" value="ECO:0007669"/>
    <property type="project" value="InterPro"/>
</dbReference>
<evidence type="ECO:0000313" key="4">
    <source>
        <dbReference type="Proteomes" id="UP000429958"/>
    </source>
</evidence>
<dbReference type="Proteomes" id="UP000429958">
    <property type="component" value="Unassembled WGS sequence"/>
</dbReference>
<organism evidence="3 4">
    <name type="scientific">Clostridium porci</name>
    <dbReference type="NCBI Taxonomy" id="2605778"/>
    <lineage>
        <taxon>Bacteria</taxon>
        <taxon>Bacillati</taxon>
        <taxon>Bacillota</taxon>
        <taxon>Clostridia</taxon>
        <taxon>Eubacteriales</taxon>
        <taxon>Clostridiaceae</taxon>
        <taxon>Clostridium</taxon>
    </lineage>
</organism>
<evidence type="ECO:0000259" key="2">
    <source>
        <dbReference type="Pfam" id="PF01757"/>
    </source>
</evidence>
<keyword evidence="1" id="KW-0812">Transmembrane</keyword>
<gene>
    <name evidence="3" type="ORF">FYJ39_04535</name>
</gene>
<feature type="transmembrane region" description="Helical" evidence="1">
    <location>
        <begin position="299"/>
        <end position="317"/>
    </location>
</feature>
<comment type="caution">
    <text evidence="3">The sequence shown here is derived from an EMBL/GenBank/DDBJ whole genome shotgun (WGS) entry which is preliminary data.</text>
</comment>
<feature type="transmembrane region" description="Helical" evidence="1">
    <location>
        <begin position="77"/>
        <end position="101"/>
    </location>
</feature>
<keyword evidence="3" id="KW-0808">Transferase</keyword>
<feature type="transmembrane region" description="Helical" evidence="1">
    <location>
        <begin position="329"/>
        <end position="350"/>
    </location>
</feature>
<keyword evidence="4" id="KW-1185">Reference proteome</keyword>
<sequence>MEGRGGREAYLDAAKGMGILGVVASHCLAQTNLGAISDWYVFFMLAVFYVYTGWRYQLKYEGKPTGISAKEMCRRRLASLGVPYVCYSILLILCRTILVWPEKYTALVLLSDIYYTGTLVGLETLWFLPSIFITELLLNQVYGRRKAMLAGAGAAGIISVLLILYINARRENTTLWRVVHLPVMVYIKAMAGFLLAAGGVAACRGWKRFVNYSGQRVSFGVALALTAAGILAAWIVPGCDFNYLTMANPVQWILTALFIASSILAFWERAYAFQGSWKDVLLLKGVLIPALTYCGRHSLTIMCTHLVPVIALLKFLAGKAGYPGLLLKAPWDMGLFVVVMVIEAGMVWLIEKHLPWMNGVTLKSARRDER</sequence>
<protein>
    <submittedName>
        <fullName evidence="3">Acyltransferase family protein</fullName>
    </submittedName>
</protein>
<dbReference type="EMBL" id="VUMD01000003">
    <property type="protein sequence ID" value="MSS35869.1"/>
    <property type="molecule type" value="Genomic_DNA"/>
</dbReference>